<protein>
    <recommendedName>
        <fullName evidence="1">N-acetyltransferase domain-containing protein</fullName>
    </recommendedName>
</protein>
<dbReference type="SUPFAM" id="SSF55729">
    <property type="entry name" value="Acyl-CoA N-acyltransferases (Nat)"/>
    <property type="match status" value="1"/>
</dbReference>
<evidence type="ECO:0000313" key="3">
    <source>
        <dbReference type="Proteomes" id="UP001556367"/>
    </source>
</evidence>
<dbReference type="Gene3D" id="3.40.630.30">
    <property type="match status" value="1"/>
</dbReference>
<proteinExistence type="predicted"/>
<organism evidence="2 3">
    <name type="scientific">Hohenbuehelia grisea</name>
    <dbReference type="NCBI Taxonomy" id="104357"/>
    <lineage>
        <taxon>Eukaryota</taxon>
        <taxon>Fungi</taxon>
        <taxon>Dikarya</taxon>
        <taxon>Basidiomycota</taxon>
        <taxon>Agaricomycotina</taxon>
        <taxon>Agaricomycetes</taxon>
        <taxon>Agaricomycetidae</taxon>
        <taxon>Agaricales</taxon>
        <taxon>Pleurotineae</taxon>
        <taxon>Pleurotaceae</taxon>
        <taxon>Hohenbuehelia</taxon>
    </lineage>
</organism>
<keyword evidence="3" id="KW-1185">Reference proteome</keyword>
<name>A0ABR3IYZ4_9AGAR</name>
<dbReference type="InterPro" id="IPR000182">
    <property type="entry name" value="GNAT_dom"/>
</dbReference>
<dbReference type="Pfam" id="PF13302">
    <property type="entry name" value="Acetyltransf_3"/>
    <property type="match status" value="1"/>
</dbReference>
<evidence type="ECO:0000259" key="1">
    <source>
        <dbReference type="Pfam" id="PF13302"/>
    </source>
</evidence>
<dbReference type="PANTHER" id="PTHR43441">
    <property type="entry name" value="RIBOSOMAL-PROTEIN-SERINE ACETYLTRANSFERASE"/>
    <property type="match status" value="1"/>
</dbReference>
<evidence type="ECO:0000313" key="2">
    <source>
        <dbReference type="EMBL" id="KAL0948310.1"/>
    </source>
</evidence>
<feature type="domain" description="N-acetyltransferase" evidence="1">
    <location>
        <begin position="24"/>
        <end position="177"/>
    </location>
</feature>
<dbReference type="PANTHER" id="PTHR43441:SF5">
    <property type="entry name" value="FAMILY ACETYLTRANSFERASE, PUTATIVE-RELATED"/>
    <property type="match status" value="1"/>
</dbReference>
<dbReference type="InterPro" id="IPR016181">
    <property type="entry name" value="Acyl_CoA_acyltransferase"/>
</dbReference>
<dbReference type="EMBL" id="JASNQZ010000014">
    <property type="protein sequence ID" value="KAL0948310.1"/>
    <property type="molecule type" value="Genomic_DNA"/>
</dbReference>
<reference evidence="3" key="1">
    <citation type="submission" date="2024-06" db="EMBL/GenBank/DDBJ databases">
        <title>Multi-omics analyses provide insights into the biosynthesis of the anticancer antibiotic pleurotin in Hohenbuehelia grisea.</title>
        <authorList>
            <person name="Weaver J.A."/>
            <person name="Alberti F."/>
        </authorList>
    </citation>
    <scope>NUCLEOTIDE SEQUENCE [LARGE SCALE GENOMIC DNA]</scope>
    <source>
        <strain evidence="3">T-177</strain>
    </source>
</reference>
<dbReference type="InterPro" id="IPR051908">
    <property type="entry name" value="Ribosomal_N-acetyltransferase"/>
</dbReference>
<sequence>MSASLKASNELNFCFPVRELENERVLLTPFIHTKHAETVFNAYSEDHSLFAHMPLGPYDTAKQFVDDFILGRIQSDPGMVAYAIYDKTHPSYPSPRSHAGMIGYLHSSASDLQTEIGFVTVLPRFQRTHVASNAIGLLMFYALDLPSAGGLGLRRCVWMANSVNTASIRAAERMGFVKEGVLRWDRVWATGSEKVGNGRELRNGDPREGCLGRDSVVLSVCWDDWEGGVREKVQGVMNRTN</sequence>
<accession>A0ABR3IYZ4</accession>
<gene>
    <name evidence="2" type="ORF">HGRIS_010901</name>
</gene>
<comment type="caution">
    <text evidence="2">The sequence shown here is derived from an EMBL/GenBank/DDBJ whole genome shotgun (WGS) entry which is preliminary data.</text>
</comment>
<dbReference type="Proteomes" id="UP001556367">
    <property type="component" value="Unassembled WGS sequence"/>
</dbReference>